<dbReference type="Proteomes" id="UP000011115">
    <property type="component" value="Unassembled WGS sequence"/>
</dbReference>
<protein>
    <submittedName>
        <fullName evidence="1">Uncharacterized protein</fullName>
    </submittedName>
</protein>
<evidence type="ECO:0000313" key="1">
    <source>
        <dbReference type="EnsemblPlants" id="PGSC0003DMT400023606"/>
    </source>
</evidence>
<sequence>MVPAVCFYEATVGITTDFLADVWIAKRKALPLLHVGLDSQKKSSSLTTCRCIILIAGDSKESLYFGSLEDSYMGDITNLNQ</sequence>
<dbReference type="InParanoid" id="M1AIM9"/>
<dbReference type="PaxDb" id="4113-PGSC0003DMT400023606"/>
<dbReference type="EnsemblPlants" id="PGSC0003DMT400023606">
    <property type="protein sequence ID" value="PGSC0003DMT400023606"/>
    <property type="gene ID" value="PGSC0003DMG400009140"/>
</dbReference>
<reference evidence="2" key="1">
    <citation type="journal article" date="2011" name="Nature">
        <title>Genome sequence and analysis of the tuber crop potato.</title>
        <authorList>
            <consortium name="The Potato Genome Sequencing Consortium"/>
        </authorList>
    </citation>
    <scope>NUCLEOTIDE SEQUENCE [LARGE SCALE GENOMIC DNA]</scope>
    <source>
        <strain evidence="2">cv. DM1-3 516 R44</strain>
    </source>
</reference>
<accession>M1AIM9</accession>
<dbReference type="AlphaFoldDB" id="M1AIM9"/>
<name>M1AIM9_SOLTU</name>
<dbReference type="HOGENOM" id="CLU_2578547_0_0_1"/>
<evidence type="ECO:0000313" key="2">
    <source>
        <dbReference type="Proteomes" id="UP000011115"/>
    </source>
</evidence>
<organism evidence="1 2">
    <name type="scientific">Solanum tuberosum</name>
    <name type="common">Potato</name>
    <dbReference type="NCBI Taxonomy" id="4113"/>
    <lineage>
        <taxon>Eukaryota</taxon>
        <taxon>Viridiplantae</taxon>
        <taxon>Streptophyta</taxon>
        <taxon>Embryophyta</taxon>
        <taxon>Tracheophyta</taxon>
        <taxon>Spermatophyta</taxon>
        <taxon>Magnoliopsida</taxon>
        <taxon>eudicotyledons</taxon>
        <taxon>Gunneridae</taxon>
        <taxon>Pentapetalae</taxon>
        <taxon>asterids</taxon>
        <taxon>lamiids</taxon>
        <taxon>Solanales</taxon>
        <taxon>Solanaceae</taxon>
        <taxon>Solanoideae</taxon>
        <taxon>Solaneae</taxon>
        <taxon>Solanum</taxon>
    </lineage>
</organism>
<proteinExistence type="predicted"/>
<dbReference type="Gramene" id="PGSC0003DMT400023606">
    <property type="protein sequence ID" value="PGSC0003DMT400023606"/>
    <property type="gene ID" value="PGSC0003DMG400009140"/>
</dbReference>
<reference evidence="1" key="2">
    <citation type="submission" date="2015-06" db="UniProtKB">
        <authorList>
            <consortium name="EnsemblPlants"/>
        </authorList>
    </citation>
    <scope>IDENTIFICATION</scope>
    <source>
        <strain evidence="1">DM1-3 516 R44</strain>
    </source>
</reference>
<keyword evidence="2" id="KW-1185">Reference proteome</keyword>